<proteinExistence type="predicted"/>
<evidence type="ECO:0000313" key="3">
    <source>
        <dbReference type="EMBL" id="QHT93446.1"/>
    </source>
</evidence>
<name>A0A6C0ILY1_9ZZZZ</name>
<evidence type="ECO:0000256" key="2">
    <source>
        <dbReference type="SAM" id="Phobius"/>
    </source>
</evidence>
<keyword evidence="2" id="KW-1133">Transmembrane helix</keyword>
<feature type="transmembrane region" description="Helical" evidence="2">
    <location>
        <begin position="17"/>
        <end position="50"/>
    </location>
</feature>
<protein>
    <recommendedName>
        <fullName evidence="4">Transmembrane protein</fullName>
    </recommendedName>
</protein>
<feature type="compositionally biased region" description="Basic and acidic residues" evidence="1">
    <location>
        <begin position="117"/>
        <end position="128"/>
    </location>
</feature>
<sequence length="128" mass="14127">MGFFKPLGQLCNPSKVYLAISVITILSSLMTGSIFGIIFHAITVLLWAFFLGWLCDEGHTNVSWFLVLALPILMFIIIVVGLVFFFSHSATKRGDMLDNIKSSSASEATSDDADKADDDKKSSEGFYY</sequence>
<feature type="region of interest" description="Disordered" evidence="1">
    <location>
        <begin position="103"/>
        <end position="128"/>
    </location>
</feature>
<dbReference type="EMBL" id="MN740207">
    <property type="protein sequence ID" value="QHT93446.1"/>
    <property type="molecule type" value="Genomic_DNA"/>
</dbReference>
<organism evidence="3">
    <name type="scientific">viral metagenome</name>
    <dbReference type="NCBI Taxonomy" id="1070528"/>
    <lineage>
        <taxon>unclassified sequences</taxon>
        <taxon>metagenomes</taxon>
        <taxon>organismal metagenomes</taxon>
    </lineage>
</organism>
<feature type="transmembrane region" description="Helical" evidence="2">
    <location>
        <begin position="62"/>
        <end position="86"/>
    </location>
</feature>
<keyword evidence="2" id="KW-0472">Membrane</keyword>
<keyword evidence="2" id="KW-0812">Transmembrane</keyword>
<reference evidence="3" key="1">
    <citation type="journal article" date="2020" name="Nature">
        <title>Giant virus diversity and host interactions through global metagenomics.</title>
        <authorList>
            <person name="Schulz F."/>
            <person name="Roux S."/>
            <person name="Paez-Espino D."/>
            <person name="Jungbluth S."/>
            <person name="Walsh D.A."/>
            <person name="Denef V.J."/>
            <person name="McMahon K.D."/>
            <person name="Konstantinidis K.T."/>
            <person name="Eloe-Fadrosh E.A."/>
            <person name="Kyrpides N.C."/>
            <person name="Woyke T."/>
        </authorList>
    </citation>
    <scope>NUCLEOTIDE SEQUENCE</scope>
    <source>
        <strain evidence="3">GVMAG-M-3300024252-29</strain>
    </source>
</reference>
<dbReference type="AlphaFoldDB" id="A0A6C0ILY1"/>
<accession>A0A6C0ILY1</accession>
<evidence type="ECO:0008006" key="4">
    <source>
        <dbReference type="Google" id="ProtNLM"/>
    </source>
</evidence>
<evidence type="ECO:0000256" key="1">
    <source>
        <dbReference type="SAM" id="MobiDB-lite"/>
    </source>
</evidence>